<evidence type="ECO:0000313" key="14">
    <source>
        <dbReference type="Proteomes" id="UP001055712"/>
    </source>
</evidence>
<keyword evidence="8" id="KW-0539">Nucleus</keyword>
<name>A0A9D4Z0U3_CHLVU</name>
<feature type="compositionally biased region" description="Pro residues" evidence="11">
    <location>
        <begin position="401"/>
        <end position="419"/>
    </location>
</feature>
<feature type="compositionally biased region" description="Pro residues" evidence="11">
    <location>
        <begin position="288"/>
        <end position="323"/>
    </location>
</feature>
<dbReference type="SUPFAM" id="SSF54928">
    <property type="entry name" value="RNA-binding domain, RBD"/>
    <property type="match status" value="1"/>
</dbReference>
<dbReference type="EMBL" id="SIDB01000002">
    <property type="protein sequence ID" value="KAI3436545.1"/>
    <property type="molecule type" value="Genomic_DNA"/>
</dbReference>
<dbReference type="InterPro" id="IPR000504">
    <property type="entry name" value="RRM_dom"/>
</dbReference>
<gene>
    <name evidence="13" type="ORF">D9Q98_005961</name>
</gene>
<evidence type="ECO:0000256" key="4">
    <source>
        <dbReference type="ARBA" id="ARBA00022728"/>
    </source>
</evidence>
<evidence type="ECO:0000259" key="12">
    <source>
        <dbReference type="PROSITE" id="PS50102"/>
    </source>
</evidence>
<dbReference type="InterPro" id="IPR035979">
    <property type="entry name" value="RBD_domain_sf"/>
</dbReference>
<keyword evidence="4" id="KW-0747">Spliceosome</keyword>
<feature type="domain" description="RRM" evidence="12">
    <location>
        <begin position="115"/>
        <end position="194"/>
    </location>
</feature>
<dbReference type="Pfam" id="PF00076">
    <property type="entry name" value="RRM_1"/>
    <property type="match status" value="2"/>
</dbReference>
<dbReference type="CDD" id="cd12335">
    <property type="entry name" value="RRM2_SF3B4"/>
    <property type="match status" value="1"/>
</dbReference>
<evidence type="ECO:0000256" key="1">
    <source>
        <dbReference type="ARBA" id="ARBA00004123"/>
    </source>
</evidence>
<dbReference type="FunFam" id="3.30.70.330:FF:000059">
    <property type="entry name" value="splicing factor 3B subunit 4"/>
    <property type="match status" value="1"/>
</dbReference>
<evidence type="ECO:0000313" key="13">
    <source>
        <dbReference type="EMBL" id="KAI3436545.1"/>
    </source>
</evidence>
<dbReference type="GO" id="GO:0071011">
    <property type="term" value="C:precatalytic spliceosome"/>
    <property type="evidence" value="ECO:0007669"/>
    <property type="project" value="TreeGrafter"/>
</dbReference>
<dbReference type="InterPro" id="IPR052084">
    <property type="entry name" value="SF3B4_spliceosome_assoc"/>
</dbReference>
<evidence type="ECO:0000256" key="8">
    <source>
        <dbReference type="ARBA" id="ARBA00023242"/>
    </source>
</evidence>
<evidence type="ECO:0000256" key="10">
    <source>
        <dbReference type="PROSITE-ProRule" id="PRU00176"/>
    </source>
</evidence>
<dbReference type="GO" id="GO:0006397">
    <property type="term" value="P:mRNA processing"/>
    <property type="evidence" value="ECO:0007669"/>
    <property type="project" value="UniProtKB-KW"/>
</dbReference>
<feature type="compositionally biased region" description="Pro residues" evidence="11">
    <location>
        <begin position="353"/>
        <end position="394"/>
    </location>
</feature>
<evidence type="ECO:0000256" key="11">
    <source>
        <dbReference type="SAM" id="MobiDB-lite"/>
    </source>
</evidence>
<dbReference type="GO" id="GO:0005730">
    <property type="term" value="C:nucleolus"/>
    <property type="evidence" value="ECO:0007669"/>
    <property type="project" value="TreeGrafter"/>
</dbReference>
<evidence type="ECO:0000256" key="2">
    <source>
        <dbReference type="ARBA" id="ARBA00008363"/>
    </source>
</evidence>
<dbReference type="Gene3D" id="3.30.70.330">
    <property type="match status" value="2"/>
</dbReference>
<proteinExistence type="inferred from homology"/>
<reference evidence="13" key="1">
    <citation type="journal article" date="2019" name="Plant J.">
        <title>Chlorella vulgaris genome assembly and annotation reveals the molecular basis for metabolic acclimation to high light conditions.</title>
        <authorList>
            <person name="Cecchin M."/>
            <person name="Marcolungo L."/>
            <person name="Rossato M."/>
            <person name="Girolomoni L."/>
            <person name="Cosentino E."/>
            <person name="Cuine S."/>
            <person name="Li-Beisson Y."/>
            <person name="Delledonne M."/>
            <person name="Ballottari M."/>
        </authorList>
    </citation>
    <scope>NUCLEOTIDE SEQUENCE</scope>
    <source>
        <strain evidence="13">211/11P</strain>
    </source>
</reference>
<feature type="compositionally biased region" description="Gly residues" evidence="11">
    <location>
        <begin position="325"/>
        <end position="338"/>
    </location>
</feature>
<keyword evidence="14" id="KW-1185">Reference proteome</keyword>
<dbReference type="InterPro" id="IPR012677">
    <property type="entry name" value="Nucleotide-bd_a/b_plait_sf"/>
</dbReference>
<dbReference type="Proteomes" id="UP001055712">
    <property type="component" value="Unassembled WGS sequence"/>
</dbReference>
<keyword evidence="5" id="KW-0677">Repeat</keyword>
<dbReference type="InterPro" id="IPR034158">
    <property type="entry name" value="SF3B4_RRM1"/>
</dbReference>
<evidence type="ECO:0000256" key="9">
    <source>
        <dbReference type="ARBA" id="ARBA00070533"/>
    </source>
</evidence>
<sequence length="434" mass="45533">MSVAGGRITAGVGANLIGVHAADRNQEATCYVGNIDLQANEELIWELCVQAGPVVNVYLPKDRVTNDHQSYGFVEFRSEEDADYAIKILNMVKLFGKPLRVNKAAQDRTAVEVGANLFIGGLSPEVDEKLLYDTFSAFGVIVNNPKIMRDPDTGLPKGFGFLSFDSFEASDAALEAMNGQYLMNRPLSLSYAFKKDSRGERHGTPAERLLAAQRKAKERHTSRPHTMFASGPQQAPQSGLHLQAAAPAAAMAPSGFAAGMAMPPPPMMPQMMGVPGMMPPPPPGGMAPPPWAMGPPGMGMPPPPPGGQQQGGPPPPWGRPPQMPGMGGHGMGGHGMGGMPPPPPMGMYGGHGLPPPPGMFMRPPPQQHMGGPPPPPGMYGRPPPGMGGPPPPPGMQHQHQRPPPPQQQGVGAPPPPPPQQAQAADMPPPPPPAS</sequence>
<dbReference type="PANTHER" id="PTHR48030:SF3">
    <property type="entry name" value="SPLICING FACTOR 3B SUBUNIT 4"/>
    <property type="match status" value="1"/>
</dbReference>
<dbReference type="PROSITE" id="PS50102">
    <property type="entry name" value="RRM"/>
    <property type="match status" value="2"/>
</dbReference>
<dbReference type="FunFam" id="3.30.70.330:FF:000121">
    <property type="entry name" value="Splicing factor 3b subunit 4"/>
    <property type="match status" value="1"/>
</dbReference>
<keyword evidence="6 10" id="KW-0694">RNA-binding</keyword>
<reference evidence="13" key="2">
    <citation type="submission" date="2020-11" db="EMBL/GenBank/DDBJ databases">
        <authorList>
            <person name="Cecchin M."/>
            <person name="Marcolungo L."/>
            <person name="Rossato M."/>
            <person name="Girolomoni L."/>
            <person name="Cosentino E."/>
            <person name="Cuine S."/>
            <person name="Li-Beisson Y."/>
            <person name="Delledonne M."/>
            <person name="Ballottari M."/>
        </authorList>
    </citation>
    <scope>NUCLEOTIDE SEQUENCE</scope>
    <source>
        <strain evidence="13">211/11P</strain>
        <tissue evidence="13">Whole cell</tissue>
    </source>
</reference>
<dbReference type="OrthoDB" id="10259687at2759"/>
<dbReference type="SMART" id="SM00360">
    <property type="entry name" value="RRM"/>
    <property type="match status" value="2"/>
</dbReference>
<feature type="region of interest" description="Disordered" evidence="11">
    <location>
        <begin position="288"/>
        <end position="434"/>
    </location>
</feature>
<keyword evidence="7" id="KW-0508">mRNA splicing</keyword>
<feature type="domain" description="RRM" evidence="12">
    <location>
        <begin position="28"/>
        <end position="106"/>
    </location>
</feature>
<organism evidence="13 14">
    <name type="scientific">Chlorella vulgaris</name>
    <name type="common">Green alga</name>
    <dbReference type="NCBI Taxonomy" id="3077"/>
    <lineage>
        <taxon>Eukaryota</taxon>
        <taxon>Viridiplantae</taxon>
        <taxon>Chlorophyta</taxon>
        <taxon>core chlorophytes</taxon>
        <taxon>Trebouxiophyceae</taxon>
        <taxon>Chlorellales</taxon>
        <taxon>Chlorellaceae</taxon>
        <taxon>Chlorella clade</taxon>
        <taxon>Chlorella</taxon>
    </lineage>
</organism>
<evidence type="ECO:0000256" key="3">
    <source>
        <dbReference type="ARBA" id="ARBA00022664"/>
    </source>
</evidence>
<dbReference type="CDD" id="cd12334">
    <property type="entry name" value="RRM1_SF3B4"/>
    <property type="match status" value="1"/>
</dbReference>
<dbReference type="GO" id="GO:0008380">
    <property type="term" value="P:RNA splicing"/>
    <property type="evidence" value="ECO:0007669"/>
    <property type="project" value="UniProtKB-KW"/>
</dbReference>
<evidence type="ECO:0000256" key="7">
    <source>
        <dbReference type="ARBA" id="ARBA00023187"/>
    </source>
</evidence>
<keyword evidence="3" id="KW-0507">mRNA processing</keyword>
<dbReference type="PANTHER" id="PTHR48030">
    <property type="entry name" value="SPLICING FACTOR 3B SUBUNIT 4"/>
    <property type="match status" value="1"/>
</dbReference>
<comment type="similarity">
    <text evidence="2">Belongs to the SF3B4 family.</text>
</comment>
<dbReference type="InterPro" id="IPR034159">
    <property type="entry name" value="SF3B4_RRM2"/>
</dbReference>
<dbReference type="AlphaFoldDB" id="A0A9D4Z0U3"/>
<evidence type="ECO:0000256" key="5">
    <source>
        <dbReference type="ARBA" id="ARBA00022737"/>
    </source>
</evidence>
<dbReference type="GO" id="GO:0048026">
    <property type="term" value="P:positive regulation of mRNA splicing, via spliceosome"/>
    <property type="evidence" value="ECO:0007669"/>
    <property type="project" value="TreeGrafter"/>
</dbReference>
<protein>
    <recommendedName>
        <fullName evidence="9">Splicing factor 3B subunit 4</fullName>
    </recommendedName>
</protein>
<comment type="subcellular location">
    <subcellularLocation>
        <location evidence="1">Nucleus</location>
    </subcellularLocation>
</comment>
<comment type="caution">
    <text evidence="13">The sequence shown here is derived from an EMBL/GenBank/DDBJ whole genome shotgun (WGS) entry which is preliminary data.</text>
</comment>
<accession>A0A9D4Z0U3</accession>
<evidence type="ECO:0000256" key="6">
    <source>
        <dbReference type="ARBA" id="ARBA00022884"/>
    </source>
</evidence>
<dbReference type="GO" id="GO:0003723">
    <property type="term" value="F:RNA binding"/>
    <property type="evidence" value="ECO:0007669"/>
    <property type="project" value="UniProtKB-UniRule"/>
</dbReference>